<name>A0ABW3SYH9_9CAUL</name>
<dbReference type="SUPFAM" id="SSF48452">
    <property type="entry name" value="TPR-like"/>
    <property type="match status" value="1"/>
</dbReference>
<dbReference type="EMBL" id="JBHTLQ010000007">
    <property type="protein sequence ID" value="MFD1189944.1"/>
    <property type="molecule type" value="Genomic_DNA"/>
</dbReference>
<protein>
    <submittedName>
        <fullName evidence="1">DUF924 family protein</fullName>
    </submittedName>
</protein>
<organism evidence="1 2">
    <name type="scientific">Phenylobacterium conjunctum</name>
    <dbReference type="NCBI Taxonomy" id="1298959"/>
    <lineage>
        <taxon>Bacteria</taxon>
        <taxon>Pseudomonadati</taxon>
        <taxon>Pseudomonadota</taxon>
        <taxon>Alphaproteobacteria</taxon>
        <taxon>Caulobacterales</taxon>
        <taxon>Caulobacteraceae</taxon>
        <taxon>Phenylobacterium</taxon>
    </lineage>
</organism>
<reference evidence="2" key="1">
    <citation type="journal article" date="2019" name="Int. J. Syst. Evol. Microbiol.">
        <title>The Global Catalogue of Microorganisms (GCM) 10K type strain sequencing project: providing services to taxonomists for standard genome sequencing and annotation.</title>
        <authorList>
            <consortium name="The Broad Institute Genomics Platform"/>
            <consortium name="The Broad Institute Genome Sequencing Center for Infectious Disease"/>
            <person name="Wu L."/>
            <person name="Ma J."/>
        </authorList>
    </citation>
    <scope>NUCLEOTIDE SEQUENCE [LARGE SCALE GENOMIC DNA]</scope>
    <source>
        <strain evidence="2">CCUG 55074</strain>
    </source>
</reference>
<dbReference type="RefSeq" id="WP_377352840.1">
    <property type="nucleotide sequence ID" value="NZ_JBHTLQ010000007.1"/>
</dbReference>
<dbReference type="Gene3D" id="1.20.58.320">
    <property type="entry name" value="TPR-like"/>
    <property type="match status" value="1"/>
</dbReference>
<evidence type="ECO:0000313" key="1">
    <source>
        <dbReference type="EMBL" id="MFD1189944.1"/>
    </source>
</evidence>
<accession>A0ABW3SYH9</accession>
<dbReference type="Proteomes" id="UP001597216">
    <property type="component" value="Unassembled WGS sequence"/>
</dbReference>
<proteinExistence type="predicted"/>
<comment type="caution">
    <text evidence="1">The sequence shown here is derived from an EMBL/GenBank/DDBJ whole genome shotgun (WGS) entry which is preliminary data.</text>
</comment>
<dbReference type="Gene3D" id="1.25.40.10">
    <property type="entry name" value="Tetratricopeptide repeat domain"/>
    <property type="match status" value="1"/>
</dbReference>
<gene>
    <name evidence="1" type="ORF">ACFQ27_05070</name>
</gene>
<dbReference type="InterPro" id="IPR010323">
    <property type="entry name" value="DUF924"/>
</dbReference>
<sequence>MVAQPIDVISFWRHAGPSKWFSGQRAFDDLIQLKFEALHHNVARGRYDAWTETPDGCLALLIVLDQFPRNLYRGNAHAFATDGMALRIARQAVARGFDQQVDEDLRAFMYLPFEHAEDMACQDEAVALFTALGNENYLKFANIHREVIAQFGRFPHRNPALGRETTSEEQAFLDEGGFAG</sequence>
<evidence type="ECO:0000313" key="2">
    <source>
        <dbReference type="Proteomes" id="UP001597216"/>
    </source>
</evidence>
<dbReference type="Pfam" id="PF06041">
    <property type="entry name" value="DUF924"/>
    <property type="match status" value="1"/>
</dbReference>
<dbReference type="InterPro" id="IPR011990">
    <property type="entry name" value="TPR-like_helical_dom_sf"/>
</dbReference>
<keyword evidence="2" id="KW-1185">Reference proteome</keyword>